<proteinExistence type="inferred from homology"/>
<dbReference type="AlphaFoldDB" id="A0A1G2D6R3"/>
<comment type="subcellular location">
    <subcellularLocation>
        <location evidence="1">Membrane</location>
        <topology evidence="1">Multi-pass membrane protein</topology>
    </subcellularLocation>
</comment>
<dbReference type="PANTHER" id="PTHR21716:SF4">
    <property type="entry name" value="TRANSMEMBRANE PROTEIN 245"/>
    <property type="match status" value="1"/>
</dbReference>
<name>A0A1G2D6R3_9BACT</name>
<accession>A0A1G2D6R3</accession>
<comment type="similarity">
    <text evidence="2">Belongs to the autoinducer-2 exporter (AI-2E) (TC 2.A.86) family.</text>
</comment>
<evidence type="ECO:0000256" key="3">
    <source>
        <dbReference type="ARBA" id="ARBA00022692"/>
    </source>
</evidence>
<keyword evidence="5 6" id="KW-0472">Membrane</keyword>
<feature type="transmembrane region" description="Helical" evidence="6">
    <location>
        <begin position="12"/>
        <end position="29"/>
    </location>
</feature>
<evidence type="ECO:0000313" key="7">
    <source>
        <dbReference type="EMBL" id="OGZ08581.1"/>
    </source>
</evidence>
<feature type="transmembrane region" description="Helical" evidence="6">
    <location>
        <begin position="63"/>
        <end position="87"/>
    </location>
</feature>
<dbReference type="EMBL" id="MHLL01000032">
    <property type="protein sequence ID" value="OGZ08581.1"/>
    <property type="molecule type" value="Genomic_DNA"/>
</dbReference>
<feature type="transmembrane region" description="Helical" evidence="6">
    <location>
        <begin position="235"/>
        <end position="257"/>
    </location>
</feature>
<comment type="caution">
    <text evidence="7">The sequence shown here is derived from an EMBL/GenBank/DDBJ whole genome shotgun (WGS) entry which is preliminary data.</text>
</comment>
<dbReference type="InterPro" id="IPR002549">
    <property type="entry name" value="AI-2E-like"/>
</dbReference>
<evidence type="ECO:0008006" key="9">
    <source>
        <dbReference type="Google" id="ProtNLM"/>
    </source>
</evidence>
<evidence type="ECO:0000313" key="8">
    <source>
        <dbReference type="Proteomes" id="UP000177996"/>
    </source>
</evidence>
<feature type="transmembrane region" description="Helical" evidence="6">
    <location>
        <begin position="35"/>
        <end position="51"/>
    </location>
</feature>
<dbReference type="Proteomes" id="UP000177996">
    <property type="component" value="Unassembled WGS sequence"/>
</dbReference>
<evidence type="ECO:0000256" key="5">
    <source>
        <dbReference type="ARBA" id="ARBA00023136"/>
    </source>
</evidence>
<dbReference type="Pfam" id="PF01594">
    <property type="entry name" value="AI-2E_transport"/>
    <property type="match status" value="1"/>
</dbReference>
<organism evidence="7 8">
    <name type="scientific">Candidatus Lloydbacteria bacterium RIFCSPHIGHO2_02_FULL_50_13</name>
    <dbReference type="NCBI Taxonomy" id="1798661"/>
    <lineage>
        <taxon>Bacteria</taxon>
        <taxon>Candidatus Lloydiibacteriota</taxon>
    </lineage>
</organism>
<sequence length="356" mass="38344">MAKPKPNIGELVFFWILFGAFGILTFMVMSPYITAIFLAGVFTILFSPFHAHVKKLVGGSETLAALATVLLVLCLILIPLILLGVLMSQEVLSIYGTLTQGNGGFALLDRATKVIEGQIQNFIPSFELHASIYTYLEAGLRWVGGNLNAFLTGVLSFVSQLLLVLISMFFFCRDGEKLHDFIVKWSPLSDSYDESIIKKIELAVTSVIKGSLATAILQGALLGLGFALFSVPNPVLWGVIATVTSLLPVVGTGIILLPAVAFLFIGSHFISAVGLLLWGIFLVGLIDNVTRPMFMRRGIDIHPFLIFLSVLGGLAYFGPIGFLAGPIVLAFFFALLDIYPAIVKGQAINGTDGVSK</sequence>
<feature type="transmembrane region" description="Helical" evidence="6">
    <location>
        <begin position="207"/>
        <end position="229"/>
    </location>
</feature>
<evidence type="ECO:0000256" key="6">
    <source>
        <dbReference type="SAM" id="Phobius"/>
    </source>
</evidence>
<dbReference type="PANTHER" id="PTHR21716">
    <property type="entry name" value="TRANSMEMBRANE PROTEIN"/>
    <property type="match status" value="1"/>
</dbReference>
<gene>
    <name evidence="7" type="ORF">A3D65_04995</name>
</gene>
<evidence type="ECO:0000256" key="1">
    <source>
        <dbReference type="ARBA" id="ARBA00004141"/>
    </source>
</evidence>
<protein>
    <recommendedName>
        <fullName evidence="9">AI-2E family transporter</fullName>
    </recommendedName>
</protein>
<reference evidence="7 8" key="1">
    <citation type="journal article" date="2016" name="Nat. Commun.">
        <title>Thousands of microbial genomes shed light on interconnected biogeochemical processes in an aquifer system.</title>
        <authorList>
            <person name="Anantharaman K."/>
            <person name="Brown C.T."/>
            <person name="Hug L.A."/>
            <person name="Sharon I."/>
            <person name="Castelle C.J."/>
            <person name="Probst A.J."/>
            <person name="Thomas B.C."/>
            <person name="Singh A."/>
            <person name="Wilkins M.J."/>
            <person name="Karaoz U."/>
            <person name="Brodie E.L."/>
            <person name="Williams K.H."/>
            <person name="Hubbard S.S."/>
            <person name="Banfield J.F."/>
        </authorList>
    </citation>
    <scope>NUCLEOTIDE SEQUENCE [LARGE SCALE GENOMIC DNA]</scope>
</reference>
<feature type="transmembrane region" description="Helical" evidence="6">
    <location>
        <begin position="149"/>
        <end position="172"/>
    </location>
</feature>
<dbReference type="GO" id="GO:0016020">
    <property type="term" value="C:membrane"/>
    <property type="evidence" value="ECO:0007669"/>
    <property type="project" value="UniProtKB-SubCell"/>
</dbReference>
<evidence type="ECO:0000256" key="4">
    <source>
        <dbReference type="ARBA" id="ARBA00022989"/>
    </source>
</evidence>
<feature type="transmembrane region" description="Helical" evidence="6">
    <location>
        <begin position="306"/>
        <end position="336"/>
    </location>
</feature>
<feature type="transmembrane region" description="Helical" evidence="6">
    <location>
        <begin position="269"/>
        <end position="286"/>
    </location>
</feature>
<evidence type="ECO:0000256" key="2">
    <source>
        <dbReference type="ARBA" id="ARBA00009773"/>
    </source>
</evidence>
<keyword evidence="3 6" id="KW-0812">Transmembrane</keyword>
<keyword evidence="4 6" id="KW-1133">Transmembrane helix</keyword>